<protein>
    <submittedName>
        <fullName evidence="1">Uncharacterized protein</fullName>
    </submittedName>
</protein>
<evidence type="ECO:0000313" key="2">
    <source>
        <dbReference type="Proteomes" id="UP000295064"/>
    </source>
</evidence>
<reference evidence="1 2" key="1">
    <citation type="submission" date="2019-03" db="EMBL/GenBank/DDBJ databases">
        <title>Subsurface microbial communities from deep shales in Ohio and West Virginia, USA.</title>
        <authorList>
            <person name="Wrighton K."/>
        </authorList>
    </citation>
    <scope>NUCLEOTIDE SEQUENCE [LARGE SCALE GENOMIC DNA]</scope>
    <source>
        <strain evidence="1 2">MA284_T2</strain>
    </source>
</reference>
<comment type="caution">
    <text evidence="1">The sequence shown here is derived from an EMBL/GenBank/DDBJ whole genome shotgun (WGS) entry which is preliminary data.</text>
</comment>
<dbReference type="Proteomes" id="UP000295064">
    <property type="component" value="Unassembled WGS sequence"/>
</dbReference>
<sequence>MSKFLSDQNKNRLELLFTYLDLLSNTEVESEADRKRRVCDEIEKILDIEEKPESYLIKVRASGCPEEIANVLEENM</sequence>
<dbReference type="EMBL" id="SNWX01000032">
    <property type="protein sequence ID" value="TDO77694.1"/>
    <property type="molecule type" value="Genomic_DNA"/>
</dbReference>
<gene>
    <name evidence="1" type="ORF">DFR79_13226</name>
</gene>
<dbReference type="AlphaFoldDB" id="A0A4R6LEC1"/>
<organism evidence="1 2">
    <name type="scientific">Halanaerobium saccharolyticum</name>
    <dbReference type="NCBI Taxonomy" id="43595"/>
    <lineage>
        <taxon>Bacteria</taxon>
        <taxon>Bacillati</taxon>
        <taxon>Bacillota</taxon>
        <taxon>Clostridia</taxon>
        <taxon>Halanaerobiales</taxon>
        <taxon>Halanaerobiaceae</taxon>
        <taxon>Halanaerobium</taxon>
    </lineage>
</organism>
<evidence type="ECO:0000313" key="1">
    <source>
        <dbReference type="EMBL" id="TDO77694.1"/>
    </source>
</evidence>
<proteinExistence type="predicted"/>
<accession>A0A4R6LEC1</accession>
<name>A0A4R6LEC1_9FIRM</name>
<dbReference type="RefSeq" id="WP_133516077.1">
    <property type="nucleotide sequence ID" value="NZ_SNWX01000032.1"/>
</dbReference>